<dbReference type="Gene3D" id="3.40.50.20">
    <property type="match status" value="1"/>
</dbReference>
<keyword evidence="2 4" id="KW-0547">Nucleotide-binding</keyword>
<dbReference type="SUPFAM" id="SSF56059">
    <property type="entry name" value="Glutathione synthetase ATP-binding domain-like"/>
    <property type="match status" value="1"/>
</dbReference>
<dbReference type="AlphaFoldDB" id="A0A0W0VMT8"/>
<evidence type="ECO:0000256" key="3">
    <source>
        <dbReference type="ARBA" id="ARBA00022840"/>
    </source>
</evidence>
<dbReference type="GO" id="GO:0016874">
    <property type="term" value="F:ligase activity"/>
    <property type="evidence" value="ECO:0007669"/>
    <property type="project" value="UniProtKB-KW"/>
</dbReference>
<comment type="caution">
    <text evidence="6">The sequence shown here is derived from an EMBL/GenBank/DDBJ whole genome shotgun (WGS) entry which is preliminary data.</text>
</comment>
<gene>
    <name evidence="6" type="ORF">Llon_1486</name>
</gene>
<dbReference type="PATRIC" id="fig|45068.5.peg.1611"/>
<keyword evidence="3 4" id="KW-0067">ATP-binding</keyword>
<dbReference type="InterPro" id="IPR013815">
    <property type="entry name" value="ATP_grasp_subdomain_1"/>
</dbReference>
<proteinExistence type="predicted"/>
<dbReference type="Gene3D" id="3.30.1490.20">
    <property type="entry name" value="ATP-grasp fold, A domain"/>
    <property type="match status" value="1"/>
</dbReference>
<dbReference type="InterPro" id="IPR052032">
    <property type="entry name" value="ATP-dep_AA_Ligase"/>
</dbReference>
<evidence type="ECO:0000256" key="4">
    <source>
        <dbReference type="PROSITE-ProRule" id="PRU00409"/>
    </source>
</evidence>
<dbReference type="InterPro" id="IPR011761">
    <property type="entry name" value="ATP-grasp"/>
</dbReference>
<dbReference type="PROSITE" id="PS50975">
    <property type="entry name" value="ATP_GRASP"/>
    <property type="match status" value="1"/>
</dbReference>
<dbReference type="STRING" id="45068.Llon_1486"/>
<evidence type="ECO:0000313" key="7">
    <source>
        <dbReference type="Proteomes" id="UP000054997"/>
    </source>
</evidence>
<accession>A0A0W0VMT8</accession>
<dbReference type="EMBL" id="LNYK01000016">
    <property type="protein sequence ID" value="KTD21388.1"/>
    <property type="molecule type" value="Genomic_DNA"/>
</dbReference>
<dbReference type="Pfam" id="PF02655">
    <property type="entry name" value="ATP-grasp_3"/>
    <property type="match status" value="1"/>
</dbReference>
<name>A0A0W0VMT8_9GAMM</name>
<dbReference type="OrthoDB" id="583309at2"/>
<dbReference type="GO" id="GO:0005524">
    <property type="term" value="F:ATP binding"/>
    <property type="evidence" value="ECO:0007669"/>
    <property type="project" value="UniProtKB-UniRule"/>
</dbReference>
<evidence type="ECO:0000256" key="2">
    <source>
        <dbReference type="ARBA" id="ARBA00022741"/>
    </source>
</evidence>
<dbReference type="InterPro" id="IPR003806">
    <property type="entry name" value="ATP-grasp_PylC-type"/>
</dbReference>
<dbReference type="Proteomes" id="UP000054997">
    <property type="component" value="Unassembled WGS sequence"/>
</dbReference>
<dbReference type="PANTHER" id="PTHR43585:SF2">
    <property type="entry name" value="ATP-GRASP ENZYME FSQD"/>
    <property type="match status" value="1"/>
</dbReference>
<reference evidence="6 7" key="1">
    <citation type="submission" date="2015-11" db="EMBL/GenBank/DDBJ databases">
        <title>Genomic analysis of 38 Legionella species identifies large and diverse effector repertoires.</title>
        <authorList>
            <person name="Burstein D."/>
            <person name="Amaro F."/>
            <person name="Zusman T."/>
            <person name="Lifshitz Z."/>
            <person name="Cohen O."/>
            <person name="Gilbert J.A."/>
            <person name="Pupko T."/>
            <person name="Shuman H.A."/>
            <person name="Segal G."/>
        </authorList>
    </citation>
    <scope>NUCLEOTIDE SEQUENCE [LARGE SCALE GENOMIC DNA]</scope>
    <source>
        <strain evidence="6 7">ATCC 49505</strain>
    </source>
</reference>
<dbReference type="GO" id="GO:0046872">
    <property type="term" value="F:metal ion binding"/>
    <property type="evidence" value="ECO:0007669"/>
    <property type="project" value="InterPro"/>
</dbReference>
<keyword evidence="1" id="KW-0436">Ligase</keyword>
<feature type="domain" description="ATP-grasp" evidence="5">
    <location>
        <begin position="126"/>
        <end position="315"/>
    </location>
</feature>
<evidence type="ECO:0000256" key="1">
    <source>
        <dbReference type="ARBA" id="ARBA00022598"/>
    </source>
</evidence>
<dbReference type="Gene3D" id="3.30.470.20">
    <property type="entry name" value="ATP-grasp fold, B domain"/>
    <property type="match status" value="1"/>
</dbReference>
<dbReference type="RefSeq" id="WP_058529460.1">
    <property type="nucleotide sequence ID" value="NZ_CAAAHZ010000008.1"/>
</dbReference>
<evidence type="ECO:0000259" key="5">
    <source>
        <dbReference type="PROSITE" id="PS50975"/>
    </source>
</evidence>
<protein>
    <submittedName>
        <fullName evidence="6">Carbamoyl phosphate synthase-like protein</fullName>
    </submittedName>
</protein>
<organism evidence="6 7">
    <name type="scientific">Legionella londiniensis</name>
    <dbReference type="NCBI Taxonomy" id="45068"/>
    <lineage>
        <taxon>Bacteria</taxon>
        <taxon>Pseudomonadati</taxon>
        <taxon>Pseudomonadota</taxon>
        <taxon>Gammaproteobacteria</taxon>
        <taxon>Legionellales</taxon>
        <taxon>Legionellaceae</taxon>
        <taxon>Legionella</taxon>
    </lineage>
</organism>
<sequence length="390" mass="45033">MKILILNCFSRNALAVINSIDSSYTIIGGVNHSKGYRKWMQKNLFYSKRLSQIEEYANPAEDKNQFFQDLIKICNRHKIDAIFPTGTTATNYLSYFKKDLQNQVKARILVEDYDTFSQLTDKWETYNLCKKIGIPVPKTVLFANKPETIEEIKQLSFPIIAKPRISYASHGVLFFNTISEFQASIDKLTGFQDPGSDIHEPYIIQEVIQGSLHDVALCAYEGKPAMMLSQQRVMTLRDFGGGGIINLTTYEPEMMEYAKGLIRELKWNGPALFDFIKTKDNQYYLLEINPKIWGTTRLTVEAGMNLPQAMIDLFVLDKAFTEKTEYEKNLLYKWMFPECMAAWFLQPFSFDRILQRIKKSFNNYNASRVCTNIRSGDLRHLIGIILEKAN</sequence>
<evidence type="ECO:0000313" key="6">
    <source>
        <dbReference type="EMBL" id="KTD21388.1"/>
    </source>
</evidence>
<keyword evidence="7" id="KW-1185">Reference proteome</keyword>
<dbReference type="PANTHER" id="PTHR43585">
    <property type="entry name" value="FUMIPYRROLE BIOSYNTHESIS PROTEIN C"/>
    <property type="match status" value="1"/>
</dbReference>